<dbReference type="PANTHER" id="PTHR32387">
    <property type="entry name" value="WU:FJ29H11"/>
    <property type="match status" value="1"/>
</dbReference>
<dbReference type="PANTHER" id="PTHR32387:SF0">
    <property type="entry name" value="PROTEIN NO VEIN"/>
    <property type="match status" value="1"/>
</dbReference>
<feature type="domain" description="Protein NO VEIN C-terminal" evidence="2">
    <location>
        <begin position="3419"/>
        <end position="3521"/>
    </location>
</feature>
<feature type="domain" description="Sacsin/Nov" evidence="3">
    <location>
        <begin position="1834"/>
        <end position="1936"/>
    </location>
</feature>
<dbReference type="SUPFAM" id="SSF55874">
    <property type="entry name" value="ATPase domain of HSP90 chaperone/DNA topoisomerase II/histidine kinase"/>
    <property type="match status" value="1"/>
</dbReference>
<evidence type="ECO:0000256" key="1">
    <source>
        <dbReference type="SAM" id="MobiDB-lite"/>
    </source>
</evidence>
<evidence type="ECO:0000313" key="4">
    <source>
        <dbReference type="Proteomes" id="UP001652625"/>
    </source>
</evidence>
<accession>A0ABM4DDJ3</accession>
<dbReference type="Pfam" id="PF13020">
    <property type="entry name" value="NOV_C"/>
    <property type="match status" value="1"/>
</dbReference>
<feature type="region of interest" description="Disordered" evidence="1">
    <location>
        <begin position="3214"/>
        <end position="3234"/>
    </location>
</feature>
<keyword evidence="4" id="KW-1185">Reference proteome</keyword>
<dbReference type="NCBIfam" id="NF047352">
    <property type="entry name" value="P_loop_sacsin"/>
    <property type="match status" value="1"/>
</dbReference>
<feature type="region of interest" description="Disordered" evidence="1">
    <location>
        <begin position="481"/>
        <end position="522"/>
    </location>
</feature>
<evidence type="ECO:0000259" key="3">
    <source>
        <dbReference type="Pfam" id="PF25794"/>
    </source>
</evidence>
<name>A0ABM4DDJ3_HYDVU</name>
<dbReference type="Gene3D" id="3.30.565.10">
    <property type="entry name" value="Histidine kinase-like ATPase, C-terminal domain"/>
    <property type="match status" value="1"/>
</dbReference>
<evidence type="ECO:0000313" key="5">
    <source>
        <dbReference type="RefSeq" id="XP_065672471.1"/>
    </source>
</evidence>
<dbReference type="GeneID" id="136090199"/>
<gene>
    <name evidence="5" type="primary">LOC136090199</name>
</gene>
<dbReference type="InterPro" id="IPR036890">
    <property type="entry name" value="HATPase_C_sf"/>
</dbReference>
<protein>
    <submittedName>
        <fullName evidence="5">Uncharacterized protein LOC136090199</fullName>
    </submittedName>
</protein>
<dbReference type="RefSeq" id="XP_065672471.1">
    <property type="nucleotide sequence ID" value="XM_065816399.1"/>
</dbReference>
<reference evidence="5" key="1">
    <citation type="submission" date="2025-08" db="UniProtKB">
        <authorList>
            <consortium name="RefSeq"/>
        </authorList>
    </citation>
    <scope>IDENTIFICATION</scope>
</reference>
<dbReference type="InterPro" id="IPR058210">
    <property type="entry name" value="SACS/Nov_dom"/>
</dbReference>
<dbReference type="Proteomes" id="UP001652625">
    <property type="component" value="Chromosome 13"/>
</dbReference>
<feature type="compositionally biased region" description="Polar residues" evidence="1">
    <location>
        <begin position="481"/>
        <end position="497"/>
    </location>
</feature>
<dbReference type="InterPro" id="IPR024975">
    <property type="entry name" value="NOV_C"/>
</dbReference>
<feature type="compositionally biased region" description="Basic and acidic residues" evidence="1">
    <location>
        <begin position="3220"/>
        <end position="3234"/>
    </location>
</feature>
<sequence length="3542" mass="407186">MIKTLEDLKKRLLKIFEENGSSLKFSRINDEYSFRWHESLNDTWKKITGTKEKQNFQKLVVTILGKDAEIIGNMVQISKNLLKMGETSESVLELLNFTNSATSLTNSSSNNFMISSEKSAKTLKDNFSSASKPDILTSSNISIKSIENDNIKNNSIKPDEISVKNISKHSKNEHRRCTIINIGDIKKRLLEIFEEYGCKLKFSIINDEYIFRWHESLTDSWRKLTNTKEKQNFQNLVISILGSDAKIVGNEVQISNSSSKKIIKSETVLESLSFSNSATLLTNSNSKNCMISSKKSAETFEVNFSSANKSDILTPSNIIIKSIQSDNIKNNSIRPDETSENTSKHNDNRRCSIITIGDLKKRLLQIFEENGCNLKLSMINNEYSIRWRESLNDSWKKLGNTNKKQSFQKLVINILGNDANVIGNEVHISNSLSKKKITSDSVLESLSFSNSATSLANISNSNTCMISSEKSAKAFNDNYSSASKPDTFSPSNISIKSVENDNVKSNSIKPDETSEENTSKHNNNRRCSIITIEDLKKRLLQIFEENGCNLKFSMINNEYSIRWCESLNDSWKKLTNTNEKQSFQELVINILGNDANVIGNEIHISGNLSKKGKKSESVSESLGSHNSMTCLPSVNNSTITSNIQSSDKNDMSSLMEVLLERQRLELFKDANTSVGYTVKKTDMFSKIDFPSLSATNTVTSATLGSISEANIMYVTSVSNNCLTSTCKFETLTTSSLKSRTTSSCVISANCETSAVSSPKSVNLSNGNDLIKKNKQINMSSEQNISKNKSSEMDLSKCESTKQGTNTLLHSDSSRLCNSFQKVHIAYCKVRIAALFYFHKGKKLKVEELKLFFKEMFVENFFKDNVLKYYVLKVNSDIQLSELFIQQFCGDFLKLSKKASTLTVEVIKTKDVSFLYITLMNELIGLLEKLDLPYNYPVLTEFTLLGNVTRDVDVYRVGDRNGCFHSMLSFGVPHCRALSGRERPTLDEINQKVSQIQNKICRRNDVVKVAEIVKELCVFYNVSCVSDLCPSESKKIRQETDIPAINDIIRLQGKINAFIQSFMTFRNICTLFELNEEICKMESKSSFLDLKLGPLQKQLLIYDNFKFPPNQNDIPHITTSDVFRLIWKMHIDYKKKQCADEELSENSSTGLKSRKHEPREREKVLFSLPEFMEFLIKQHGFTEPYESGVKISSIALAVSVVKKAKFGDIQNERDQIKYFNDQLRKELDLYFDHKLNEIVRSSRPQNLIEKLCGMRLFDAFKEIHTMLTHMTQEVSKYFSNGSSISNALVSRTLSKFMQCLKSVQQDVLLSRIIHIVLSTAPLKVIGLDDIDILRCLGFDETIQNLLKENNKERLNVKHQSGYSVTPKALVIETAKKWLSQNTDFTIESLFRMERQITSEINENYEYFNDLGHGTFLKFLVNNESIKHLVKLNTVPASFNSSYTKEDILNFTQQCGMEKSDDDKVQGLKIQFNVKDPSLFSGLFNGTPTDCIFIYQHAVLCGTEYQKELISKTHSDDSLIKVVVSKINSLPYLEEISQLTNWDEIFQNKLGNLKVFIKSNFFFKDVQYLFLEIQPGKFVKILKDCSIELFTEALTSRDPKRISLCLTSILCLNGQIDHAPLTLLSNRMEMFMQSTFQTFSNTDHFLLDIILECIYWVPFHILCCVVRKMFLSPLSTIYGSQNVPHLLLKVCTNNSTFRSRIHALGFQLHVAEWIEDYNKQLNNIQVDTPNILDDTIKLDDKDFQIQETVSVFQDVSTVSLMVDSLDSMALLKTGQKEVLHEWVTKDIQNDHCHKIINDIRREQFGIGLELGEQEKKLIEIHREREGRSLQRLSNELYSKDSHFVLELIQNADDNQYVENSNNEKPTVAFIVEHDQIIILNNEKGFSESNIKALCDVGKSTKGIHRKGYIGQKGIGFKSVFRVTDMPEIHSNGYHIKFDASSGSNGYILPNWIYDWNSDQRSTYQPCKSRNYGWKTQIVLPLKKEMQHSKLISRFHDIHSSLLLFLNRLHTIIIDDKVSNIMKVMEREHVEKNIVRLSNNNDSRLWFVVEKEIPIDIREDVKSTNIAFAFPFDNKLKAEALPAQQVFAFLPLRSYGFKFIIQADFEVPSSREDIDKDSAWNQYILQQLPKLTVEAFHSFKIHQYFKGLEGVIEYLKFMDLEDNVFGVFKQVSQQMIKSLQREACLPVIPRNIENEKVLSWVVPKHIVFSQQEIYKVISPEILQEKLGLYYLNNDIDCAASKRVLTSLGVCELKFEQLIEVCKLVVQEFSSSSQQIKNQDKMQQWIGKWLHLVYTSLQNSCDCSQKTFDIIRSLHIFPMTNGSMMSLKENVAFFPVYDIPKHGKKKKDKRMLDLIENDLNILSSNLMELLDHIEQEQVRKLMCDLGVKYITPSDLIHNHIIPSFKSGLWKSKPEKLVVAYVVYLEDQYRIQPDIFDITEVSQWVMLMTNKGFRSPLDQSNPIYLTPQYGNEINLKLSFPSGDWTLIDDCYISGCSHKEKESMLSFMLSLSLKKSFFIRKSIKSLHVSDLIGSCWNSYFQTWDKTSDETYVLHDLECPELSQIIDAQVLNEIQQFLLVLDQHWNAEFSKYDLSRPSCLVESTSGHFVAKTYSSLLLKMRFSEWLPDNLEIPKLHQPINLYSSNDKILFLMGKKVNYLSNKVKCKDFILSLGVQTDIKFESFVKEFQSWREESLFSTSYDHSINIYKYFEKHQLGYSNIINELKQYPLVFLPHDQKVQTFPNGTSVLEGKFFLVNNLCWEDPSGILSNFKDEIAIKRTLNSYYPKDLLNFFVNKLGVNRYPSIQEYINLARSIASKTVLPDKIACEKLFNLFSVLGHMFIINSKLKELNELSFSESTEERKQQYEDLASFIDPQLLHVHGKDIIEEHIFPTSNNTFCCISELPLLAEYNSLSKVFQESRQVPLIFFDSVLNMINLNNAKRITDSCLLKFFKIMIFFKACGIRLLSDVFMEPEITTTFMERGCSKWEKTLHDISPIVQRYLKAKIPLVYEQLCSKDFHTYLQNSTIFTVEKLEAVYRLSDRNSVNISQVKIALVLDAEAKHATVYITSEYAEEKSKFENILDEILSLFVGSNEKYKEELLDFILTYLTVKNKDECLKRKNIPEISSPEKIWHYSEPKLVKYSHQTVPVVKELPIENASLPVENKGLTCWPPRNPAGLGFVAKPESLKNAEKEVHEKWKAPVYPECAENNHLVAPMANQSLERNSNTLERKSNTKPESLKNAEKEVLEKWKGPVNPECAENNYLVEPMANQSLERNSNTLSDKTKAESDYLVVNQNFDSKNEILNNLQQISSLGAQSCLPSNSDKICNLPSNPVAVHSVNCDERLNRWKKWNQVNQTMKPHNEQLPLRNKNNFSCGKLKSCNFEKFENPVIEDQYEDLPIIIQGTLKDFEKSKIDKEKSDRSGYFGEFIVYRHIQEIYKDDITEGKVKIFWLNEREETGDPYDIKIEFTDQKVESENSNIKCIYIEVKTSYLDGKKEFEISANQLRFAFDQQASFHLYRVTGLNENLRVRRLVNLSMYMDSKSVQLFMVL</sequence>
<evidence type="ECO:0000259" key="2">
    <source>
        <dbReference type="Pfam" id="PF13020"/>
    </source>
</evidence>
<dbReference type="InterPro" id="IPR052957">
    <property type="entry name" value="Auxin_embryo_med"/>
</dbReference>
<dbReference type="Pfam" id="PF25794">
    <property type="entry name" value="SACS"/>
    <property type="match status" value="1"/>
</dbReference>
<proteinExistence type="predicted"/>
<organism evidence="4 5">
    <name type="scientific">Hydra vulgaris</name>
    <name type="common">Hydra</name>
    <name type="synonym">Hydra attenuata</name>
    <dbReference type="NCBI Taxonomy" id="6087"/>
    <lineage>
        <taxon>Eukaryota</taxon>
        <taxon>Metazoa</taxon>
        <taxon>Cnidaria</taxon>
        <taxon>Hydrozoa</taxon>
        <taxon>Hydroidolina</taxon>
        <taxon>Anthoathecata</taxon>
        <taxon>Aplanulata</taxon>
        <taxon>Hydridae</taxon>
        <taxon>Hydra</taxon>
    </lineage>
</organism>